<feature type="signal peptide" evidence="1">
    <location>
        <begin position="1"/>
        <end position="36"/>
    </location>
</feature>
<accession>A0ABR8JWW1</accession>
<gene>
    <name evidence="2" type="ORF">IC234_14240</name>
</gene>
<evidence type="ECO:0000256" key="1">
    <source>
        <dbReference type="SAM" id="SignalP"/>
    </source>
</evidence>
<dbReference type="Proteomes" id="UP000606003">
    <property type="component" value="Unassembled WGS sequence"/>
</dbReference>
<dbReference type="EMBL" id="JACXAC010000004">
    <property type="protein sequence ID" value="MBD2723286.1"/>
    <property type="molecule type" value="Genomic_DNA"/>
</dbReference>
<protein>
    <submittedName>
        <fullName evidence="2">T9SS type A sorting domain-containing protein</fullName>
    </submittedName>
</protein>
<proteinExistence type="predicted"/>
<evidence type="ECO:0000313" key="3">
    <source>
        <dbReference type="Proteomes" id="UP000606003"/>
    </source>
</evidence>
<dbReference type="PANTHER" id="PTHR31778">
    <property type="entry name" value="BUD SITE SELECTION PROTEIN RAX2"/>
    <property type="match status" value="1"/>
</dbReference>
<dbReference type="InterPro" id="IPR011043">
    <property type="entry name" value="Gal_Oxase/kelch_b-propeller"/>
</dbReference>
<organism evidence="2 3">
    <name type="scientific">Hymenobacter armeniacus</name>
    <dbReference type="NCBI Taxonomy" id="2771358"/>
    <lineage>
        <taxon>Bacteria</taxon>
        <taxon>Pseudomonadati</taxon>
        <taxon>Bacteroidota</taxon>
        <taxon>Cytophagia</taxon>
        <taxon>Cytophagales</taxon>
        <taxon>Hymenobacteraceae</taxon>
        <taxon>Hymenobacter</taxon>
    </lineage>
</organism>
<keyword evidence="3" id="KW-1185">Reference proteome</keyword>
<dbReference type="PANTHER" id="PTHR31778:SF2">
    <property type="entry name" value="BUD SITE SELECTION PROTEIN RAX2"/>
    <property type="match status" value="1"/>
</dbReference>
<dbReference type="SUPFAM" id="SSF50965">
    <property type="entry name" value="Galactose oxidase, central domain"/>
    <property type="match status" value="1"/>
</dbReference>
<feature type="chain" id="PRO_5045282361" evidence="1">
    <location>
        <begin position="37"/>
        <end position="891"/>
    </location>
</feature>
<comment type="caution">
    <text evidence="2">The sequence shown here is derived from an EMBL/GenBank/DDBJ whole genome shotgun (WGS) entry which is preliminary data.</text>
</comment>
<sequence length="891" mass="90366">MKKNLPSVRPNYLPRLRQWVYLLTCLLSLAGLQAMASSPTGPTVAASPAPSLAIVLNPDGSLRPGAQGSFDAHQFKMFTAPDGKPFFRQRSTAGAGDEYWQPGFGMAGTNNTVRTVVRSGTNIYIGGDFSTVGNVVARNIARWGGTSWSSLGNGAANGTNGPVYALLAVGTDLYVGGRFTQAGGITARSVAKWSSANWTSLGTGIGTNSTQTALVLALAIIGSDLYVGGNFYQAGNTSASSVAMWDGTAWSALGTSLSNGVSGLIPEIDAMAVVGTDLYVGGSFTAAGGVSANRIAKWNGSTWSALGTGIGTLNNGGVWALLPVGTDLYVGGGFSVAGGVTVDCLAKWNGSSWSRVGGAGFANGQSNGIVTGLAFVGTELYITGAFRQSAGAVADFTARWDGTTWRGVGTGLSGTIGAAAYSLLVVANEVYVGGKFLTAGGSRADNIARWNGTNWSPLSPNMAAANGLDAVVFSLGIAGNNTVYAGGLFQQAGGVVAEGIARWNGASWSSLPSGSYSGGMQVRAIAVAGTDVYVGGIFHNVGTVPAEYVAKWNGTTWSSLGTGTSNGVNSYVYALAVVGSDLYVGGNFTQAGGNSANYVAKWNGTNWSSLGPAGANGVGNPNSAAVQALAVVGTDLYVGGLFNRAGSTTVSNIARWNGTAWSSVGTGVSGSVLALAVAGNIVYAGGFFNQAGGVPANQVARWDGTAWSSLGSGPANGLTSQGYVQALAVVGSDLYAGGFFTQVGGVATQNLARWDGTSWSRVGTGTNGAVYALAAVGNQLYAGGSFTAVGDETKVMNSFGIYDPSAPTATAGATPTTAVSLYPNPASQQVTFSLPPANRLRYIELRDARGQLLRQVPLQAGTGAVALPVSGLPTCVYLLRCGQVVRRLLVP</sequence>
<name>A0ABR8JWW1_9BACT</name>
<evidence type="ECO:0000313" key="2">
    <source>
        <dbReference type="EMBL" id="MBD2723286.1"/>
    </source>
</evidence>
<keyword evidence="1" id="KW-0732">Signal</keyword>
<reference evidence="2 3" key="1">
    <citation type="submission" date="2020-09" db="EMBL/GenBank/DDBJ databases">
        <authorList>
            <person name="Kim M.K."/>
        </authorList>
    </citation>
    <scope>NUCLEOTIDE SEQUENCE [LARGE SCALE GENOMIC DNA]</scope>
    <source>
        <strain evidence="2 3">BT189</strain>
    </source>
</reference>